<protein>
    <submittedName>
        <fullName evidence="1">Uncharacterized protein</fullName>
    </submittedName>
</protein>
<proteinExistence type="predicted"/>
<comment type="caution">
    <text evidence="1">The sequence shown here is derived from an EMBL/GenBank/DDBJ whole genome shotgun (WGS) entry which is preliminary data.</text>
</comment>
<gene>
    <name evidence="1" type="ORF">EVAR_45787_1</name>
</gene>
<accession>A0A4C1X236</accession>
<dbReference type="EMBL" id="BGZK01000707">
    <property type="protein sequence ID" value="GBP57032.1"/>
    <property type="molecule type" value="Genomic_DNA"/>
</dbReference>
<sequence length="77" mass="8874">MWSRVQRFHFIRGTLDARSALALDRSVRTPPGQVWTPICASPQSFNYCADGNRGGLECPGNDAVGRYSRRVRWRHRR</sequence>
<evidence type="ECO:0000313" key="2">
    <source>
        <dbReference type="Proteomes" id="UP000299102"/>
    </source>
</evidence>
<keyword evidence="2" id="KW-1185">Reference proteome</keyword>
<dbReference type="Proteomes" id="UP000299102">
    <property type="component" value="Unassembled WGS sequence"/>
</dbReference>
<name>A0A4C1X236_EUMVA</name>
<organism evidence="1 2">
    <name type="scientific">Eumeta variegata</name>
    <name type="common">Bagworm moth</name>
    <name type="synonym">Eumeta japonica</name>
    <dbReference type="NCBI Taxonomy" id="151549"/>
    <lineage>
        <taxon>Eukaryota</taxon>
        <taxon>Metazoa</taxon>
        <taxon>Ecdysozoa</taxon>
        <taxon>Arthropoda</taxon>
        <taxon>Hexapoda</taxon>
        <taxon>Insecta</taxon>
        <taxon>Pterygota</taxon>
        <taxon>Neoptera</taxon>
        <taxon>Endopterygota</taxon>
        <taxon>Lepidoptera</taxon>
        <taxon>Glossata</taxon>
        <taxon>Ditrysia</taxon>
        <taxon>Tineoidea</taxon>
        <taxon>Psychidae</taxon>
        <taxon>Oiketicinae</taxon>
        <taxon>Eumeta</taxon>
    </lineage>
</organism>
<dbReference type="AlphaFoldDB" id="A0A4C1X236"/>
<reference evidence="1 2" key="1">
    <citation type="journal article" date="2019" name="Commun. Biol.">
        <title>The bagworm genome reveals a unique fibroin gene that provides high tensile strength.</title>
        <authorList>
            <person name="Kono N."/>
            <person name="Nakamura H."/>
            <person name="Ohtoshi R."/>
            <person name="Tomita M."/>
            <person name="Numata K."/>
            <person name="Arakawa K."/>
        </authorList>
    </citation>
    <scope>NUCLEOTIDE SEQUENCE [LARGE SCALE GENOMIC DNA]</scope>
</reference>
<evidence type="ECO:0000313" key="1">
    <source>
        <dbReference type="EMBL" id="GBP57032.1"/>
    </source>
</evidence>